<dbReference type="InterPro" id="IPR036249">
    <property type="entry name" value="Thioredoxin-like_sf"/>
</dbReference>
<dbReference type="STRING" id="796925.A0A137PF04"/>
<dbReference type="CDD" id="cd03419">
    <property type="entry name" value="GRX_GRXh_1_2_like"/>
    <property type="match status" value="1"/>
</dbReference>
<dbReference type="NCBIfam" id="TIGR02180">
    <property type="entry name" value="GRX_euk"/>
    <property type="match status" value="1"/>
</dbReference>
<organism evidence="3 4">
    <name type="scientific">Conidiobolus coronatus (strain ATCC 28846 / CBS 209.66 / NRRL 28638)</name>
    <name type="common">Delacroixia coronata</name>
    <dbReference type="NCBI Taxonomy" id="796925"/>
    <lineage>
        <taxon>Eukaryota</taxon>
        <taxon>Fungi</taxon>
        <taxon>Fungi incertae sedis</taxon>
        <taxon>Zoopagomycota</taxon>
        <taxon>Entomophthoromycotina</taxon>
        <taxon>Entomophthoromycetes</taxon>
        <taxon>Entomophthorales</taxon>
        <taxon>Ancylistaceae</taxon>
        <taxon>Conidiobolus</taxon>
    </lineage>
</organism>
<dbReference type="EMBL" id="KQ964434">
    <property type="protein sequence ID" value="KXN73589.1"/>
    <property type="molecule type" value="Genomic_DNA"/>
</dbReference>
<dbReference type="OrthoDB" id="418495at2759"/>
<accession>A0A137PF04</accession>
<gene>
    <name evidence="3" type="ORF">CONCODRAFT_106693</name>
</gene>
<feature type="domain" description="Glutaredoxin" evidence="2">
    <location>
        <begin position="18"/>
        <end position="79"/>
    </location>
</feature>
<dbReference type="GO" id="GO:0015038">
    <property type="term" value="F:glutathione disulfide oxidoreductase activity"/>
    <property type="evidence" value="ECO:0007669"/>
    <property type="project" value="TreeGrafter"/>
</dbReference>
<evidence type="ECO:0000256" key="1">
    <source>
        <dbReference type="ARBA" id="ARBA00023284"/>
    </source>
</evidence>
<reference evidence="3 4" key="1">
    <citation type="journal article" date="2015" name="Genome Biol. Evol.">
        <title>Phylogenomic analyses indicate that early fungi evolved digesting cell walls of algal ancestors of land plants.</title>
        <authorList>
            <person name="Chang Y."/>
            <person name="Wang S."/>
            <person name="Sekimoto S."/>
            <person name="Aerts A.L."/>
            <person name="Choi C."/>
            <person name="Clum A."/>
            <person name="LaButti K.M."/>
            <person name="Lindquist E.A."/>
            <person name="Yee Ngan C."/>
            <person name="Ohm R.A."/>
            <person name="Salamov A.A."/>
            <person name="Grigoriev I.V."/>
            <person name="Spatafora J.W."/>
            <person name="Berbee M.L."/>
        </authorList>
    </citation>
    <scope>NUCLEOTIDE SEQUENCE [LARGE SCALE GENOMIC DNA]</scope>
    <source>
        <strain evidence="3 4">NRRL 28638</strain>
    </source>
</reference>
<dbReference type="InterPro" id="IPR011899">
    <property type="entry name" value="Glutaredoxin_euk/vir"/>
</dbReference>
<dbReference type="PANTHER" id="PTHR45694:SF18">
    <property type="entry name" value="GLUTAREDOXIN-1-RELATED"/>
    <property type="match status" value="1"/>
</dbReference>
<dbReference type="AlphaFoldDB" id="A0A137PF04"/>
<dbReference type="Pfam" id="PF00462">
    <property type="entry name" value="Glutaredoxin"/>
    <property type="match status" value="1"/>
</dbReference>
<proteinExistence type="predicted"/>
<dbReference type="Proteomes" id="UP000070444">
    <property type="component" value="Unassembled WGS sequence"/>
</dbReference>
<evidence type="ECO:0000313" key="4">
    <source>
        <dbReference type="Proteomes" id="UP000070444"/>
    </source>
</evidence>
<dbReference type="FunFam" id="3.40.30.10:FF:000026">
    <property type="entry name" value="Glutaredoxin 2"/>
    <property type="match status" value="1"/>
</dbReference>
<dbReference type="InterPro" id="IPR014025">
    <property type="entry name" value="Glutaredoxin_subgr"/>
</dbReference>
<keyword evidence="4" id="KW-1185">Reference proteome</keyword>
<dbReference type="GO" id="GO:0005737">
    <property type="term" value="C:cytoplasm"/>
    <property type="evidence" value="ECO:0007669"/>
    <property type="project" value="TreeGrafter"/>
</dbReference>
<dbReference type="GO" id="GO:0034599">
    <property type="term" value="P:cellular response to oxidative stress"/>
    <property type="evidence" value="ECO:0007669"/>
    <property type="project" value="TreeGrafter"/>
</dbReference>
<evidence type="ECO:0000259" key="2">
    <source>
        <dbReference type="Pfam" id="PF00462"/>
    </source>
</evidence>
<keyword evidence="1" id="KW-0676">Redox-active center</keyword>
<dbReference type="PANTHER" id="PTHR45694">
    <property type="entry name" value="GLUTAREDOXIN 2"/>
    <property type="match status" value="1"/>
</dbReference>
<protein>
    <submittedName>
        <fullName evidence="3">Glutaredoxin 1</fullName>
    </submittedName>
</protein>
<dbReference type="PROSITE" id="PS51354">
    <property type="entry name" value="GLUTAREDOXIN_2"/>
    <property type="match status" value="1"/>
</dbReference>
<dbReference type="InterPro" id="IPR002109">
    <property type="entry name" value="Glutaredoxin"/>
</dbReference>
<evidence type="ECO:0000313" key="3">
    <source>
        <dbReference type="EMBL" id="KXN73589.1"/>
    </source>
</evidence>
<dbReference type="Gene3D" id="3.40.30.10">
    <property type="entry name" value="Glutaredoxin"/>
    <property type="match status" value="1"/>
</dbReference>
<name>A0A137PF04_CONC2</name>
<dbReference type="GO" id="GO:0004602">
    <property type="term" value="F:glutathione peroxidase activity"/>
    <property type="evidence" value="ECO:0007669"/>
    <property type="project" value="UniProtKB-ARBA"/>
</dbReference>
<dbReference type="OMA" id="IYTSPLC"/>
<dbReference type="SUPFAM" id="SSF52833">
    <property type="entry name" value="Thioredoxin-like"/>
    <property type="match status" value="1"/>
</dbReference>
<sequence>MTNVKEIIEQNIDGNTLMIFSKSYCPYCKRAKAAADKLGQAYRAIELDEVDDGAEIQDELEKKTGQRSVPNIFIKGTHVGGCDDFLSKIDNGTVQKLLA</sequence>
<dbReference type="PRINTS" id="PR00160">
    <property type="entry name" value="GLUTAREDOXIN"/>
</dbReference>